<gene>
    <name evidence="5" type="primary">tesB</name>
    <name evidence="5" type="ORF">LDJ79_05800</name>
</gene>
<accession>A0ABS7YIV2</accession>
<feature type="domain" description="Acyl-CoA thioesterase-like N-terminal HotDog" evidence="4">
    <location>
        <begin position="34"/>
        <end position="108"/>
    </location>
</feature>
<proteinExistence type="inferred from homology"/>
<keyword evidence="6" id="KW-1185">Reference proteome</keyword>
<sequence length="287" mass="32346">MSKALSELLTLLQLSRQDENTFIGESENLGLPQVYGGQVIGQALSAARYTVDSQRTVHSFHSYFLYPGDPEQPILYDVETLRDGQSFSTRRVKAMQNGRSIFYLTASYQQTAEGFEHQNTMPTIPGPENFASENQIAAKIAHLLPEPLKKTFCGERPIEVRPVTVVNPLKPEKLEPKQYLWIKANGPMPDDQLIHQYLLAYASDWGFLVTALQPHGVSLMTPKFQVATIDHSIWYHRPFKMDDWLLFAIESPTASNGRGLVRGEIYSRDGTLVASAVQEGVMRFKQN</sequence>
<feature type="domain" description="Acyl-CoA thioesterase 2 C-terminal" evidence="3">
    <location>
        <begin position="149"/>
        <end position="281"/>
    </location>
</feature>
<comment type="caution">
    <text evidence="5">The sequence shown here is derived from an EMBL/GenBank/DDBJ whole genome shotgun (WGS) entry which is preliminary data.</text>
</comment>
<dbReference type="Gene3D" id="2.40.160.210">
    <property type="entry name" value="Acyl-CoA thioesterase, double hotdog domain"/>
    <property type="match status" value="1"/>
</dbReference>
<name>A0ABS7YIV2_9VIBR</name>
<dbReference type="RefSeq" id="WP_225249916.1">
    <property type="nucleotide sequence ID" value="NZ_JAIWIU010000032.1"/>
</dbReference>
<evidence type="ECO:0000259" key="4">
    <source>
        <dbReference type="Pfam" id="PF13622"/>
    </source>
</evidence>
<comment type="similarity">
    <text evidence="1">Belongs to the C/M/P thioester hydrolase family.</text>
</comment>
<dbReference type="EMBL" id="JAIWIU010000032">
    <property type="protein sequence ID" value="MCA2015615.1"/>
    <property type="molecule type" value="Genomic_DNA"/>
</dbReference>
<dbReference type="InterPro" id="IPR003703">
    <property type="entry name" value="Acyl_CoA_thio"/>
</dbReference>
<dbReference type="NCBIfam" id="TIGR00189">
    <property type="entry name" value="tesB"/>
    <property type="match status" value="1"/>
</dbReference>
<dbReference type="PANTHER" id="PTHR11066">
    <property type="entry name" value="ACYL-COA THIOESTERASE"/>
    <property type="match status" value="1"/>
</dbReference>
<dbReference type="InterPro" id="IPR029069">
    <property type="entry name" value="HotDog_dom_sf"/>
</dbReference>
<dbReference type="InterPro" id="IPR042171">
    <property type="entry name" value="Acyl-CoA_hotdog"/>
</dbReference>
<dbReference type="CDD" id="cd03444">
    <property type="entry name" value="Thioesterase_II_repeat1"/>
    <property type="match status" value="1"/>
</dbReference>
<dbReference type="Pfam" id="PF13622">
    <property type="entry name" value="4HBT_3"/>
    <property type="match status" value="1"/>
</dbReference>
<dbReference type="InterPro" id="IPR025652">
    <property type="entry name" value="TesB_C"/>
</dbReference>
<evidence type="ECO:0000259" key="3">
    <source>
        <dbReference type="Pfam" id="PF02551"/>
    </source>
</evidence>
<evidence type="ECO:0000256" key="2">
    <source>
        <dbReference type="ARBA" id="ARBA00022801"/>
    </source>
</evidence>
<organism evidence="5 6">
    <name type="scientific">Vibrio tritonius</name>
    <dbReference type="NCBI Taxonomy" id="1435069"/>
    <lineage>
        <taxon>Bacteria</taxon>
        <taxon>Pseudomonadati</taxon>
        <taxon>Pseudomonadota</taxon>
        <taxon>Gammaproteobacteria</taxon>
        <taxon>Vibrionales</taxon>
        <taxon>Vibrionaceae</taxon>
        <taxon>Vibrio</taxon>
    </lineage>
</organism>
<dbReference type="Pfam" id="PF02551">
    <property type="entry name" value="Acyl_CoA_thio"/>
    <property type="match status" value="1"/>
</dbReference>
<dbReference type="CDD" id="cd03445">
    <property type="entry name" value="Thioesterase_II_repeat2"/>
    <property type="match status" value="1"/>
</dbReference>
<dbReference type="PANTHER" id="PTHR11066:SF34">
    <property type="entry name" value="ACYL-COENZYME A THIOESTERASE 8"/>
    <property type="match status" value="1"/>
</dbReference>
<dbReference type="Proteomes" id="UP001199044">
    <property type="component" value="Unassembled WGS sequence"/>
</dbReference>
<dbReference type="SUPFAM" id="SSF54637">
    <property type="entry name" value="Thioesterase/thiol ester dehydrase-isomerase"/>
    <property type="match status" value="2"/>
</dbReference>
<evidence type="ECO:0000313" key="5">
    <source>
        <dbReference type="EMBL" id="MCA2015615.1"/>
    </source>
</evidence>
<evidence type="ECO:0000256" key="1">
    <source>
        <dbReference type="ARBA" id="ARBA00006538"/>
    </source>
</evidence>
<keyword evidence="2" id="KW-0378">Hydrolase</keyword>
<protein>
    <submittedName>
        <fullName evidence="5">Acyl-CoA thioesterase II</fullName>
    </submittedName>
</protein>
<evidence type="ECO:0000313" key="6">
    <source>
        <dbReference type="Proteomes" id="UP001199044"/>
    </source>
</evidence>
<reference evidence="6" key="1">
    <citation type="submission" date="2023-07" db="EMBL/GenBank/DDBJ databases">
        <title>Molecular identification of indigenous halophilic bacteria isolated from red sea cost, biodegradation of synthetic dyes and assessment of degraded metabolite toxicity.</title>
        <authorList>
            <person name="Chaieb K."/>
            <person name="Altayb H.N."/>
        </authorList>
    </citation>
    <scope>NUCLEOTIDE SEQUENCE [LARGE SCALE GENOMIC DNA]</scope>
    <source>
        <strain evidence="6">K20</strain>
    </source>
</reference>
<dbReference type="InterPro" id="IPR049449">
    <property type="entry name" value="TesB_ACOT8-like_N"/>
</dbReference>